<dbReference type="OrthoDB" id="3176940at2759"/>
<evidence type="ECO:0000256" key="1">
    <source>
        <dbReference type="SAM" id="Phobius"/>
    </source>
</evidence>
<accession>B0DJ85</accession>
<protein>
    <submittedName>
        <fullName evidence="2">Predicted protein</fullName>
    </submittedName>
</protein>
<dbReference type="HOGENOM" id="CLU_1635689_0_0_1"/>
<evidence type="ECO:0000313" key="3">
    <source>
        <dbReference type="Proteomes" id="UP000001194"/>
    </source>
</evidence>
<sequence length="162" mass="18849">MKKQEDLVMGVTSRHLLAARIHFLDVNLEDEIKDVMVSHKFMVMRFGGSTQEITPNISKVNFDKHGFDNFMYCNFWTLTQWHQRFQRWVAFFSTLIIGGGVVHFILSQLLSSGWTLQKNVFMSNYGLHWTFTTPTHDCRARLLAEFGNKDITLLVLSYVVIV</sequence>
<reference evidence="2 3" key="1">
    <citation type="journal article" date="2008" name="Nature">
        <title>The genome of Laccaria bicolor provides insights into mycorrhizal symbiosis.</title>
        <authorList>
            <person name="Martin F."/>
            <person name="Aerts A."/>
            <person name="Ahren D."/>
            <person name="Brun A."/>
            <person name="Danchin E.G.J."/>
            <person name="Duchaussoy F."/>
            <person name="Gibon J."/>
            <person name="Kohler A."/>
            <person name="Lindquist E."/>
            <person name="Pereda V."/>
            <person name="Salamov A."/>
            <person name="Shapiro H.J."/>
            <person name="Wuyts J."/>
            <person name="Blaudez D."/>
            <person name="Buee M."/>
            <person name="Brokstein P."/>
            <person name="Canbaeck B."/>
            <person name="Cohen D."/>
            <person name="Courty P.E."/>
            <person name="Coutinho P.M."/>
            <person name="Delaruelle C."/>
            <person name="Detter J.C."/>
            <person name="Deveau A."/>
            <person name="DiFazio S."/>
            <person name="Duplessis S."/>
            <person name="Fraissinet-Tachet L."/>
            <person name="Lucic E."/>
            <person name="Frey-Klett P."/>
            <person name="Fourrey C."/>
            <person name="Feussner I."/>
            <person name="Gay G."/>
            <person name="Grimwood J."/>
            <person name="Hoegger P.J."/>
            <person name="Jain P."/>
            <person name="Kilaru S."/>
            <person name="Labbe J."/>
            <person name="Lin Y.C."/>
            <person name="Legue V."/>
            <person name="Le Tacon F."/>
            <person name="Marmeisse R."/>
            <person name="Melayah D."/>
            <person name="Montanini B."/>
            <person name="Muratet M."/>
            <person name="Nehls U."/>
            <person name="Niculita-Hirzel H."/>
            <person name="Oudot-Le Secq M.P."/>
            <person name="Peter M."/>
            <person name="Quesneville H."/>
            <person name="Rajashekar B."/>
            <person name="Reich M."/>
            <person name="Rouhier N."/>
            <person name="Schmutz J."/>
            <person name="Yin T."/>
            <person name="Chalot M."/>
            <person name="Henrissat B."/>
            <person name="Kuees U."/>
            <person name="Lucas S."/>
            <person name="Van de Peer Y."/>
            <person name="Podila G.K."/>
            <person name="Polle A."/>
            <person name="Pukkila P.J."/>
            <person name="Richardson P.M."/>
            <person name="Rouze P."/>
            <person name="Sanders I.R."/>
            <person name="Stajich J.E."/>
            <person name="Tunlid A."/>
            <person name="Tuskan G."/>
            <person name="Grigoriev I.V."/>
        </authorList>
    </citation>
    <scope>NUCLEOTIDE SEQUENCE [LARGE SCALE GENOMIC DNA]</scope>
    <source>
        <strain evidence="3">S238N-H82 / ATCC MYA-4686</strain>
    </source>
</reference>
<keyword evidence="1" id="KW-0472">Membrane</keyword>
<keyword evidence="1" id="KW-1133">Transmembrane helix</keyword>
<dbReference type="EMBL" id="DS547113">
    <property type="protein sequence ID" value="EDR05361.1"/>
    <property type="molecule type" value="Genomic_DNA"/>
</dbReference>
<organism evidence="3">
    <name type="scientific">Laccaria bicolor (strain S238N-H82 / ATCC MYA-4686)</name>
    <name type="common">Bicoloured deceiver</name>
    <name type="synonym">Laccaria laccata var. bicolor</name>
    <dbReference type="NCBI Taxonomy" id="486041"/>
    <lineage>
        <taxon>Eukaryota</taxon>
        <taxon>Fungi</taxon>
        <taxon>Dikarya</taxon>
        <taxon>Basidiomycota</taxon>
        <taxon>Agaricomycotina</taxon>
        <taxon>Agaricomycetes</taxon>
        <taxon>Agaricomycetidae</taxon>
        <taxon>Agaricales</taxon>
        <taxon>Agaricineae</taxon>
        <taxon>Hydnangiaceae</taxon>
        <taxon>Laccaria</taxon>
    </lineage>
</organism>
<dbReference type="RefSeq" id="XP_001883919.1">
    <property type="nucleotide sequence ID" value="XM_001883884.1"/>
</dbReference>
<evidence type="ECO:0000313" key="2">
    <source>
        <dbReference type="EMBL" id="EDR05361.1"/>
    </source>
</evidence>
<keyword evidence="1" id="KW-0812">Transmembrane</keyword>
<feature type="transmembrane region" description="Helical" evidence="1">
    <location>
        <begin position="88"/>
        <end position="106"/>
    </location>
</feature>
<keyword evidence="3" id="KW-1185">Reference proteome</keyword>
<dbReference type="GeneID" id="6079680"/>
<dbReference type="KEGG" id="lbc:LACBIDRAFT_329785"/>
<proteinExistence type="predicted"/>
<name>B0DJ85_LACBS</name>
<dbReference type="InParanoid" id="B0DJ85"/>
<dbReference type="Proteomes" id="UP000001194">
    <property type="component" value="Unassembled WGS sequence"/>
</dbReference>
<dbReference type="AlphaFoldDB" id="B0DJ85"/>
<gene>
    <name evidence="2" type="ORF">LACBIDRAFT_329785</name>
</gene>